<dbReference type="PANTHER" id="PTHR46118">
    <property type="entry name" value="PROTEIN ABHD11"/>
    <property type="match status" value="1"/>
</dbReference>
<comment type="caution">
    <text evidence="3">The sequence shown here is derived from an EMBL/GenBank/DDBJ whole genome shotgun (WGS) entry which is preliminary data.</text>
</comment>
<keyword evidence="1 3" id="KW-0378">Hydrolase</keyword>
<proteinExistence type="predicted"/>
<gene>
    <name evidence="3" type="ORF">NE848_05525</name>
</gene>
<dbReference type="GO" id="GO:0016787">
    <property type="term" value="F:hydrolase activity"/>
    <property type="evidence" value="ECO:0007669"/>
    <property type="project" value="UniProtKB-KW"/>
</dbReference>
<dbReference type="InterPro" id="IPR029058">
    <property type="entry name" value="AB_hydrolase_fold"/>
</dbReference>
<dbReference type="SUPFAM" id="SSF53474">
    <property type="entry name" value="alpha/beta-Hydrolases"/>
    <property type="match status" value="1"/>
</dbReference>
<reference evidence="3" key="1">
    <citation type="submission" date="2022-06" db="EMBL/GenBank/DDBJ databases">
        <title>Gramella sediminis sp. nov., isolated from deep-sea sediment of the Indian Ocean.</title>
        <authorList>
            <person name="Yang L."/>
        </authorList>
    </citation>
    <scope>NUCLEOTIDE SEQUENCE</scope>
    <source>
        <strain evidence="3">HMD3159</strain>
    </source>
</reference>
<dbReference type="PANTHER" id="PTHR46118:SF4">
    <property type="entry name" value="PROTEIN ABHD11"/>
    <property type="match status" value="1"/>
</dbReference>
<dbReference type="Gene3D" id="3.40.50.1820">
    <property type="entry name" value="alpha/beta hydrolase"/>
    <property type="match status" value="1"/>
</dbReference>
<evidence type="ECO:0000313" key="4">
    <source>
        <dbReference type="Proteomes" id="UP001155077"/>
    </source>
</evidence>
<evidence type="ECO:0000256" key="1">
    <source>
        <dbReference type="ARBA" id="ARBA00022801"/>
    </source>
</evidence>
<evidence type="ECO:0000313" key="3">
    <source>
        <dbReference type="EMBL" id="MCM8568828.1"/>
    </source>
</evidence>
<dbReference type="EMBL" id="JAMSCK010000002">
    <property type="protein sequence ID" value="MCM8568828.1"/>
    <property type="molecule type" value="Genomic_DNA"/>
</dbReference>
<name>A0ABT0Z099_9FLAO</name>
<keyword evidence="4" id="KW-1185">Reference proteome</keyword>
<evidence type="ECO:0000259" key="2">
    <source>
        <dbReference type="Pfam" id="PF00561"/>
    </source>
</evidence>
<dbReference type="Proteomes" id="UP001155077">
    <property type="component" value="Unassembled WGS sequence"/>
</dbReference>
<protein>
    <submittedName>
        <fullName evidence="3">Alpha/beta fold hydrolase</fullName>
    </submittedName>
</protein>
<accession>A0ABT0Z099</accession>
<dbReference type="RefSeq" id="WP_252111263.1">
    <property type="nucleotide sequence ID" value="NZ_JAMSCK010000002.1"/>
</dbReference>
<sequence length="253" mass="28728">MELHSVILGEGKPFLVLHGFLGMSDNWKTLGKQFAKDGFEVHLIDQRNHGKSPHSDEFSYQLMAEDIKHYCDSHNLTDIILLGHSMGGKTAMLTACENEGLVERLIVVDIAPKYYAPHHQQILKGLTALDEAKLTSRGDAENFLKEYIPETGVRLFLLKNLYWKTKEQLSLKLNLNALKANVENIGEALPEEANYDGPTIFIMGENSDYITAEDHSTIKEQFPNAEIREIKNAGHWVHAENMKDFYDTVIRFV</sequence>
<dbReference type="Pfam" id="PF00561">
    <property type="entry name" value="Abhydrolase_1"/>
    <property type="match status" value="1"/>
</dbReference>
<dbReference type="InterPro" id="IPR000073">
    <property type="entry name" value="AB_hydrolase_1"/>
</dbReference>
<organism evidence="3 4">
    <name type="scientific">Gramella jeungdoensis</name>
    <dbReference type="NCBI Taxonomy" id="708091"/>
    <lineage>
        <taxon>Bacteria</taxon>
        <taxon>Pseudomonadati</taxon>
        <taxon>Bacteroidota</taxon>
        <taxon>Flavobacteriia</taxon>
        <taxon>Flavobacteriales</taxon>
        <taxon>Flavobacteriaceae</taxon>
        <taxon>Christiangramia</taxon>
    </lineage>
</organism>
<feature type="domain" description="AB hydrolase-1" evidence="2">
    <location>
        <begin position="12"/>
        <end position="241"/>
    </location>
</feature>